<keyword evidence="1" id="KW-1133">Transmembrane helix</keyword>
<dbReference type="RefSeq" id="WP_099326374.1">
    <property type="nucleotide sequence ID" value="NZ_CP049055.1"/>
</dbReference>
<evidence type="ECO:0000313" key="3">
    <source>
        <dbReference type="EMBL" id="QII13060.1"/>
    </source>
</evidence>
<evidence type="ECO:0000313" key="6">
    <source>
        <dbReference type="Proteomes" id="UP000501926"/>
    </source>
</evidence>
<reference evidence="3 6" key="5">
    <citation type="submission" date="2020-02" db="EMBL/GenBank/DDBJ databases">
        <title>Newly sequenced genome of strain CSTR1 showed variability in Candidatus Kuenenia stuttgartiensis genomes.</title>
        <authorList>
            <person name="Ding C."/>
            <person name="Adrian L."/>
        </authorList>
    </citation>
    <scope>NUCLEOTIDE SEQUENCE [LARGE SCALE GENOMIC DNA]</scope>
    <source>
        <strain evidence="3 6">CSTR1</strain>
    </source>
</reference>
<evidence type="ECO:0000313" key="5">
    <source>
        <dbReference type="Proteomes" id="UP000221734"/>
    </source>
</evidence>
<accession>Q1Q6D9</accession>
<evidence type="ECO:0008006" key="7">
    <source>
        <dbReference type="Google" id="ProtNLM"/>
    </source>
</evidence>
<proteinExistence type="predicted"/>
<reference evidence="5" key="3">
    <citation type="submission" date="2017-10" db="EMBL/GenBank/DDBJ databases">
        <authorList>
            <person name="Frank J."/>
        </authorList>
    </citation>
    <scope>NUCLEOTIDE SEQUENCE [LARGE SCALE GENOMIC DNA]</scope>
</reference>
<evidence type="ECO:0000313" key="2">
    <source>
        <dbReference type="EMBL" id="CAJ73137.1"/>
    </source>
</evidence>
<dbReference type="Proteomes" id="UP000501926">
    <property type="component" value="Chromosome"/>
</dbReference>
<dbReference type="InterPro" id="IPR012902">
    <property type="entry name" value="N_methyl_site"/>
</dbReference>
<gene>
    <name evidence="3" type="ORF">KsCSTR_36810</name>
    <name evidence="4" type="ORF">KSMBR1_3366</name>
    <name evidence="2" type="ORF">kuste2391</name>
</gene>
<dbReference type="OrthoDB" id="270743at2"/>
<protein>
    <recommendedName>
        <fullName evidence="7">Prepilin-type N-terminal cleavage/methylation domain-containing protein</fullName>
    </recommendedName>
</protein>
<keyword evidence="1" id="KW-0812">Transmembrane</keyword>
<name>Q1Q6D9_KUEST</name>
<reference evidence="4" key="4">
    <citation type="submission" date="2017-10" db="EMBL/GenBank/DDBJ databases">
        <authorList>
            <person name="Banno H."/>
            <person name="Chua N.-H."/>
        </authorList>
    </citation>
    <scope>NUCLEOTIDE SEQUENCE [LARGE SCALE GENOMIC DNA]</scope>
    <source>
        <strain evidence="4">Kuenenia_mbr1_ru-nijmegen</strain>
    </source>
</reference>
<dbReference type="KEGG" id="kst:KSMBR1_3366"/>
<dbReference type="EMBL" id="CT573071">
    <property type="protein sequence ID" value="CAJ73137.1"/>
    <property type="molecule type" value="Genomic_DNA"/>
</dbReference>
<evidence type="ECO:0000313" key="4">
    <source>
        <dbReference type="EMBL" id="SOH05841.1"/>
    </source>
</evidence>
<keyword evidence="1" id="KW-0472">Membrane</keyword>
<dbReference type="Pfam" id="PF07963">
    <property type="entry name" value="N_methyl"/>
    <property type="match status" value="1"/>
</dbReference>
<reference evidence="2" key="2">
    <citation type="submission" date="2006-01" db="EMBL/GenBank/DDBJ databases">
        <authorList>
            <person name="Genoscope"/>
        </authorList>
    </citation>
    <scope>NUCLEOTIDE SEQUENCE</scope>
</reference>
<dbReference type="Proteomes" id="UP000221734">
    <property type="component" value="Chromosome Kuenenia_stuttgartiensis_MBR1"/>
</dbReference>
<dbReference type="EMBL" id="LT934425">
    <property type="protein sequence ID" value="SOH05841.1"/>
    <property type="molecule type" value="Genomic_DNA"/>
</dbReference>
<keyword evidence="5" id="KW-1185">Reference proteome</keyword>
<reference evidence="2" key="1">
    <citation type="journal article" date="2006" name="Nature">
        <title>Deciphering the evolution and metabolism of an anammox bacterium from a community genome.</title>
        <authorList>
            <person name="Strous M."/>
            <person name="Pelletier E."/>
            <person name="Mangenot S."/>
            <person name="Rattei T."/>
            <person name="Lehner A."/>
            <person name="Taylor M.W."/>
            <person name="Horn M."/>
            <person name="Daims H."/>
            <person name="Bartol-Mavel D."/>
            <person name="Wincker P."/>
            <person name="Barbe V."/>
            <person name="Fonknechten N."/>
            <person name="Vallenet D."/>
            <person name="Segurens B."/>
            <person name="Schenowitz-Truong C."/>
            <person name="Medigue C."/>
            <person name="Collingro A."/>
            <person name="Snel B."/>
            <person name="Dutilh B.E."/>
            <person name="OpDenCamp H.J.M."/>
            <person name="vanDerDrift C."/>
            <person name="Cirpus I."/>
            <person name="vanDePas-Schoonen K.T."/>
            <person name="Harhangi H.R."/>
            <person name="vanNiftrik L."/>
            <person name="Schmid M."/>
            <person name="Keltjens J."/>
            <person name="vanDeVossenberg J."/>
            <person name="Kartal B."/>
            <person name="Meier H."/>
            <person name="Frishman D."/>
            <person name="Huynen M.A."/>
            <person name="Mewes H."/>
            <person name="Weissenbach J."/>
            <person name="Jetten M.S.M."/>
            <person name="Wagner M."/>
            <person name="LePaslier D."/>
        </authorList>
    </citation>
    <scope>NUCLEOTIDE SEQUENCE</scope>
</reference>
<dbReference type="AlphaFoldDB" id="Q1Q6D9"/>
<evidence type="ECO:0000256" key="1">
    <source>
        <dbReference type="SAM" id="Phobius"/>
    </source>
</evidence>
<sequence>MNSNYCSVYDDAVGIHDKKGFTLFELLIALFVGMVLVMSGVYAIRIGLFSMEKEGVWFSDSTREKAAFDFLWQQASALYNQKLPKENRLLNDNVKKKKDKMFVGEEDFLAFVSPLSLKKHYSQGLVIANYKVKMNDEGRLDLIYVETRLNPKLLMDLAEGFKTNFRMESNAVLYEEYTVFFNDCTSVAFEYLVSDEDAMDDDVDIAGGEVSPSQQSDNSKEGVKAVWKGKIIGKIPKAIKLTVTKNGEEQTLITPIMAMYSFLAYGQ</sequence>
<organism evidence="2">
    <name type="scientific">Kuenenia stuttgartiensis</name>
    <dbReference type="NCBI Taxonomy" id="174633"/>
    <lineage>
        <taxon>Bacteria</taxon>
        <taxon>Pseudomonadati</taxon>
        <taxon>Planctomycetota</taxon>
        <taxon>Candidatus Brocadiia</taxon>
        <taxon>Candidatus Brocadiales</taxon>
        <taxon>Candidatus Brocadiaceae</taxon>
        <taxon>Candidatus Kuenenia</taxon>
    </lineage>
</organism>
<feature type="transmembrane region" description="Helical" evidence="1">
    <location>
        <begin position="20"/>
        <end position="44"/>
    </location>
</feature>
<dbReference type="EMBL" id="CP049055">
    <property type="protein sequence ID" value="QII13060.1"/>
    <property type="molecule type" value="Genomic_DNA"/>
</dbReference>